<dbReference type="KEGG" id="vg:5142521"/>
<proteinExistence type="predicted"/>
<keyword evidence="2" id="KW-1185">Reference proteome</keyword>
<evidence type="ECO:0000313" key="1">
    <source>
        <dbReference type="EMBL" id="BAE72737.1"/>
    </source>
</evidence>
<evidence type="ECO:0000313" key="2">
    <source>
        <dbReference type="Proteomes" id="UP000002079"/>
    </source>
</evidence>
<accession>Q2NPF9</accession>
<organism evidence="1 2">
    <name type="scientific">Xanthomonas phage OP1</name>
    <dbReference type="NCBI Taxonomy" id="2994040"/>
    <lineage>
        <taxon>Viruses</taxon>
        <taxon>Duplodnaviria</taxon>
        <taxon>Heunggongvirae</taxon>
        <taxon>Uroviricota</taxon>
        <taxon>Caudoviricetes</taxon>
        <taxon>Xipdecavirus</taxon>
        <taxon>Xipdecavirus OP1</taxon>
    </lineage>
</organism>
<dbReference type="EMBL" id="AP008979">
    <property type="protein sequence ID" value="BAE72737.1"/>
    <property type="molecule type" value="Genomic_DNA"/>
</dbReference>
<sequence length="91" mass="10611">MVSNPEGFFRFWPHNNLTNRERVLTMKMTQELDSYTLALLQDYTAAHGLHFDSMSEVDQFRWICKLLDEATEEEAFLATGGFVVNDDEFDI</sequence>
<reference evidence="2" key="2">
    <citation type="journal article" date="2006" name="J. Gen. Plant Pathol.">
        <title>Bacteriophage OP1, lytic for Xanthomonas oryzae pv. oryzae, changes its host range by duplication and deletion of the small domain in the deduced tail fiber gene..</title>
        <authorList>
            <person name="Inoue Y."/>
            <person name="Matsuura T."/>
            <person name="Ohara T."/>
            <person name="Azegami K."/>
        </authorList>
    </citation>
    <scope>NUCLEOTIDE SEQUENCE [LARGE SCALE GENOMIC DNA]</scope>
</reference>
<dbReference type="RefSeq" id="YP_453590.1">
    <property type="nucleotide sequence ID" value="NC_007709.1"/>
</dbReference>
<dbReference type="GeneID" id="5142521"/>
<protein>
    <submittedName>
        <fullName evidence="1">Uncharacterized protein</fullName>
    </submittedName>
</protein>
<name>Q2NPF9_9CAUD</name>
<reference evidence="1 2" key="1">
    <citation type="journal article" date="2006" name="J. Gen. Plant Pathol.">
        <title>Bacteriophage OP1, lytic for Xanthomonas oryzae pv. oryzae, changes its host range by duplication and deletion of the small domain in the deduced tail fiber gene.</title>
        <authorList>
            <person name="Inoue Y."/>
            <person name="Matsuura T."/>
            <person name="Ohara T."/>
            <person name="Azegami K."/>
        </authorList>
    </citation>
    <scope>NUCLEOTIDE SEQUENCE [LARGE SCALE GENOMIC DNA]</scope>
</reference>
<dbReference type="Proteomes" id="UP000002079">
    <property type="component" value="Segment"/>
</dbReference>